<feature type="domain" description="Multiple myeloma tumor-associated protein 2-like N-terminal" evidence="2">
    <location>
        <begin position="11"/>
        <end position="93"/>
    </location>
</feature>
<dbReference type="OMA" id="VYWWVIL"/>
<feature type="non-terminal residue" evidence="4">
    <location>
        <position position="2097"/>
    </location>
</feature>
<reference evidence="4 5" key="1">
    <citation type="submission" date="2018-05" db="EMBL/GenBank/DDBJ databases">
        <title>Draft genome sequence of Scytalidium lignicola DSM 105466, a ubiquitous saprotrophic fungus.</title>
        <authorList>
            <person name="Buettner E."/>
            <person name="Gebauer A.M."/>
            <person name="Hofrichter M."/>
            <person name="Liers C."/>
            <person name="Kellner H."/>
        </authorList>
    </citation>
    <scope>NUCLEOTIDE SEQUENCE [LARGE SCALE GENOMIC DNA]</scope>
    <source>
        <strain evidence="4 5">DSM 105466</strain>
    </source>
</reference>
<dbReference type="PANTHER" id="PTHR47839">
    <property type="entry name" value="DOMAIN PROTEIN, PUTATIVE (AFU_ORTHOLOGUE AFUA_6G04830)-RELATED"/>
    <property type="match status" value="1"/>
</dbReference>
<protein>
    <submittedName>
        <fullName evidence="4">Uncharacterized protein</fullName>
    </submittedName>
</protein>
<feature type="compositionally biased region" description="Basic and acidic residues" evidence="1">
    <location>
        <begin position="145"/>
        <end position="155"/>
    </location>
</feature>
<dbReference type="PANTHER" id="PTHR47839:SF1">
    <property type="entry name" value="DOMAIN PROTEIN, PUTATIVE (AFU_ORTHOLOGUE AFUA_6G04830)-RELATED"/>
    <property type="match status" value="1"/>
</dbReference>
<evidence type="ECO:0000259" key="2">
    <source>
        <dbReference type="Pfam" id="PF10159"/>
    </source>
</evidence>
<feature type="non-terminal residue" evidence="4">
    <location>
        <position position="1"/>
    </location>
</feature>
<feature type="compositionally biased region" description="Basic and acidic residues" evidence="1">
    <location>
        <begin position="219"/>
        <end position="266"/>
    </location>
</feature>
<feature type="region of interest" description="Disordered" evidence="1">
    <location>
        <begin position="1781"/>
        <end position="1829"/>
    </location>
</feature>
<dbReference type="EMBL" id="NCSJ02000059">
    <property type="protein sequence ID" value="RFU32230.1"/>
    <property type="molecule type" value="Genomic_DNA"/>
</dbReference>
<evidence type="ECO:0000313" key="4">
    <source>
        <dbReference type="EMBL" id="RFU32230.1"/>
    </source>
</evidence>
<evidence type="ECO:0000259" key="3">
    <source>
        <dbReference type="Pfam" id="PF25794"/>
    </source>
</evidence>
<feature type="region of interest" description="Disordered" evidence="1">
    <location>
        <begin position="130"/>
        <end position="316"/>
    </location>
</feature>
<accession>A0A3E2HFP2</accession>
<evidence type="ECO:0000313" key="5">
    <source>
        <dbReference type="Proteomes" id="UP000258309"/>
    </source>
</evidence>
<feature type="region of interest" description="Disordered" evidence="1">
    <location>
        <begin position="1855"/>
        <end position="1894"/>
    </location>
</feature>
<dbReference type="Gene3D" id="3.30.565.10">
    <property type="entry name" value="Histidine kinase-like ATPase, C-terminal domain"/>
    <property type="match status" value="1"/>
</dbReference>
<dbReference type="Pfam" id="PF10159">
    <property type="entry name" value="MMtag"/>
    <property type="match status" value="1"/>
</dbReference>
<dbReference type="InterPro" id="IPR058210">
    <property type="entry name" value="SACS/Nov_dom"/>
</dbReference>
<keyword evidence="5" id="KW-1185">Reference proteome</keyword>
<dbReference type="STRING" id="5539.A0A3E2HFP2"/>
<organism evidence="4 5">
    <name type="scientific">Scytalidium lignicola</name>
    <name type="common">Hyphomycete</name>
    <dbReference type="NCBI Taxonomy" id="5539"/>
    <lineage>
        <taxon>Eukaryota</taxon>
        <taxon>Fungi</taxon>
        <taxon>Dikarya</taxon>
        <taxon>Ascomycota</taxon>
        <taxon>Pezizomycotina</taxon>
        <taxon>Leotiomycetes</taxon>
        <taxon>Leotiomycetes incertae sedis</taxon>
        <taxon>Scytalidium</taxon>
    </lineage>
</organism>
<dbReference type="InterPro" id="IPR036890">
    <property type="entry name" value="HATPase_C_sf"/>
</dbReference>
<gene>
    <name evidence="4" type="ORF">B7463_g4136</name>
</gene>
<feature type="compositionally biased region" description="Basic residues" evidence="1">
    <location>
        <begin position="180"/>
        <end position="205"/>
    </location>
</feature>
<dbReference type="Pfam" id="PF25794">
    <property type="entry name" value="SACS"/>
    <property type="match status" value="1"/>
</dbReference>
<comment type="caution">
    <text evidence="4">The sequence shown here is derived from an EMBL/GenBank/DDBJ whole genome shotgun (WGS) entry which is preliminary data.</text>
</comment>
<dbReference type="OrthoDB" id="10031156at2759"/>
<feature type="compositionally biased region" description="Polar residues" evidence="1">
    <location>
        <begin position="288"/>
        <end position="300"/>
    </location>
</feature>
<evidence type="ECO:0000256" key="1">
    <source>
        <dbReference type="SAM" id="MobiDB-lite"/>
    </source>
</evidence>
<dbReference type="NCBIfam" id="NF047352">
    <property type="entry name" value="P_loop_sacsin"/>
    <property type="match status" value="1"/>
</dbReference>
<dbReference type="Proteomes" id="UP000258309">
    <property type="component" value="Unassembled WGS sequence"/>
</dbReference>
<dbReference type="Pfam" id="PF12449">
    <property type="entry name" value="DUF3684"/>
    <property type="match status" value="1"/>
</dbReference>
<proteinExistence type="predicted"/>
<name>A0A3E2HFP2_SCYLI</name>
<feature type="compositionally biased region" description="Basic and acidic residues" evidence="1">
    <location>
        <begin position="165"/>
        <end position="179"/>
    </location>
</feature>
<dbReference type="InterPro" id="IPR022155">
    <property type="entry name" value="DUF3684"/>
</dbReference>
<dbReference type="InterPro" id="IPR019315">
    <property type="entry name" value="MMTA2_N"/>
</dbReference>
<feature type="compositionally biased region" description="Basic and acidic residues" evidence="1">
    <location>
        <begin position="1797"/>
        <end position="1806"/>
    </location>
</feature>
<dbReference type="SUPFAM" id="SSF55874">
    <property type="entry name" value="ATPase domain of HSP90 chaperone/DNA topoisomerase II/histidine kinase"/>
    <property type="match status" value="1"/>
</dbReference>
<feature type="domain" description="Sacsin/Nov" evidence="3">
    <location>
        <begin position="368"/>
        <end position="490"/>
    </location>
</feature>
<sequence length="2097" mass="235134">MDLLSSIRKSGSRGGVNFSWDEVTTSQHRENYLGHSLMAPVGRWQKGKDLTWYAKADDKNTGETAEEKHVRERKEEIKRIKEAEEDALSRALGLPVTPRGNGEGTGANAVDVTEINRMIKETEVGDDEIEEVGKGRGFGDFVGKTVDDAPSKISEEQLEGGLIRGRRDNTSDRRPEARKERRRDHRSRSRSRSRERRHHRHRYRSRSGDRERHHRRRREDRLEIRARSRSRDREERRYRNGSGDRQRSRRDDRDYGRSRRDDDQRLRRSRSPRIRDRRESFADPGTRHSLSSQPSASLHRNISKPRPHFFNGERQPRAPVLIRSTIRAIIGRSCEDRCEVEMDFTKLRAAALKDGDDEEAVTVNTRALIDKVLARYSGEWTTLRELIQNAADAQAATVTIKFETLPSAQVPLANTTDQSEILKHVLLHHTLKRLLVTNDGLAFGANDWSRLKRIAEGNPDETKIGAFGVGFYSVFADCEEPFVSSGNEAMAFYWKGNSLFTRRLQLPSGEGNPNTSFVLDYRNNTTPIPNLLSICQFLSTSLTFVALQKLELWVDDWKIISLQKKAAPSIEVPIARDAETKTKEGLMKVRSLERESVQMDASFMNVVGWKPSIPTSVQKSGNYDGGYGSSSSDVPSLRSFFSRLTASSSHSQSKIKAMREEKAIQEIVLEDLTAQTTAHVFLRVTTAVVKTSVNASFAAELERATKKPPPKITKIAILTSSYDESAASTKENVVAKSVDVFASVLPSKKPGGRVFIGFPTHQTTGAGLHLSAPSVIPTVERESIDLNARWVRTWNVEMLRVAGIMSRLAFSNEMSDLSNKIRRATESAGHAGKVTKVELTTFMPEALHILKSFTFGDSTPSSHVSQILEEAFWMAYKKPSIEIYSTSGVLPTTKVRLATEDLSGFVDGIPVVPNDIAECEFVHKLKDFGLITEITVSDVKVELEAKALNKDQLIQFISWVARKAVNGDIDEPTIHSLLDVVVATIDGNEGKGDIIALGSIKNYLNVTKIPPEVPLPPTTIPFQFTRGLNVHELQALGWEPLEIVPWVRYLIESNSNRPTDQNLFTTPAFATQILQVISRAWDVLSSSSRETVSSLLKQHTVIPTKFGMRKPNESYFASVKLFDDLPIVTCQGVKEKFLATVGVRKTVDLETIFSRLLAPQTANEKGASTNTRHMELIKYLASVKDDIPPDDLKRLKNSQICPAEAGPKGLEPTKGTNRLYKVSELFEPKDNLRELGLPILQWPGPPGSYRPGSVEGRFLSFLGLRAYPSVPELVDMMSSTDSPLREKSMTYFIANHHINGYAGFNVGSTTKEFLPLQGDEKRLVTPNECFTNEKCSVLGFSILRKDLHIHVNKFGVVVDPPVTECVNRLIAKPPQNRREASTLFGYFAGRLAEIAQNNVAKLGDARIVPVVSRKETLDEKKLSEDVKHLTPRQVYLGSSSVYSEIFDFVDFGSDANTFLLKCGSKYEPTKLELAGLACREPARLLSIMQSPEKYLSMLRTLAEDLAMLKKDKVLFKQMKSSPFLLATKEVPAPRKPRKLEFSENEDTLNDDDEDAPIKQYQLALPSQIVIVDDYSSYRLFKESIICAPFENKLEDFYSALGAVELGSLVQDDLRVGSTSDNQKTAAKLRSHVLERSKLFLHESESSNVKHDSRWLEKNLKVLAVNNISLRRSLRGHNLSHTQKRTAACTHERHSGWTLLITATGYNTYEISQAICKLLLDRPTQQSYLTFETFLNFTLLELRSRGYNVDRILRVKAAEQRIAEEERKKQLQAEQRQIREQEEQWKREQDTQIVPAVARDDRRKSTKVEMPGAFGDDSPENSPEPIQKQGRGLFSNWTRRLGLDGGGEAQQQLQNFLGGGVGPSHAPIPDNPPTYDESTRGAVSKPSDTEKVSSPAAVQQNLMNAIQASRAHDSSSLFSPPSTQVIKEQSSYCDSNHSHDIAFLADASNGMRIFVSKALSTPSSSFLTANVAALNSFAILIQEVGDVYSLARKALHIFYDERGPTIAFNSNGSIFCNFRFFQQLHQKKLESGIPGGRVEAGSYWWIVIAHELAHNLVKEHSSEHSFYTEMLVANYFSKMMARATAYMSSGTRQIEEAN</sequence>